<sequence>MRIISRKALRQFWEQYPDSKLALTRWFKIVRHTTFRGFGELRTTFPSVDKVGKWIVFNIGGNKYRLIAVIHFSRGKLYIRHVLTHQEYDKGSWKQ</sequence>
<dbReference type="InterPro" id="IPR018669">
    <property type="entry name" value="Toxin_HigB"/>
</dbReference>
<dbReference type="OrthoDB" id="9799912at2"/>
<protein>
    <recommendedName>
        <fullName evidence="3">Addiction module toxin RelE</fullName>
    </recommendedName>
</protein>
<reference evidence="1 2" key="1">
    <citation type="submission" date="2017-09" db="EMBL/GenBank/DDBJ databases">
        <title>Bloom of a denitrifying methanotroph, Candidatus Methylomirabilis limnetica, in a deep stratified lake.</title>
        <authorList>
            <person name="Graf J.S."/>
            <person name="Marchant H.K."/>
            <person name="Tienken D."/>
            <person name="Hach P.F."/>
            <person name="Brand A."/>
            <person name="Schubert C.J."/>
            <person name="Kuypers M.M."/>
            <person name="Milucka J."/>
        </authorList>
    </citation>
    <scope>NUCLEOTIDE SEQUENCE [LARGE SCALE GENOMIC DNA]</scope>
    <source>
        <strain evidence="1 2">Zug</strain>
    </source>
</reference>
<reference evidence="2" key="2">
    <citation type="journal article" date="2018" name="Environ. Microbiol.">
        <title>Bloom of a denitrifying methanotroph, 'Candidatus Methylomirabilis limnetica', in a deep stratified lake.</title>
        <authorList>
            <person name="Graf J.S."/>
            <person name="Mayr M.J."/>
            <person name="Marchant H.K."/>
            <person name="Tienken D."/>
            <person name="Hach P.F."/>
            <person name="Brand A."/>
            <person name="Schubert C.J."/>
            <person name="Kuypers M.M."/>
            <person name="Milucka J."/>
        </authorList>
    </citation>
    <scope>NUCLEOTIDE SEQUENCE [LARGE SCALE GENOMIC DNA]</scope>
    <source>
        <strain evidence="2">Zug</strain>
    </source>
</reference>
<dbReference type="GO" id="GO:0110001">
    <property type="term" value="C:toxin-antitoxin complex"/>
    <property type="evidence" value="ECO:0007669"/>
    <property type="project" value="InterPro"/>
</dbReference>
<name>A0A2T4TYJ1_9BACT</name>
<dbReference type="RefSeq" id="WP_107561905.1">
    <property type="nucleotide sequence ID" value="NZ_NVQC01000017.1"/>
</dbReference>
<comment type="caution">
    <text evidence="1">The sequence shown here is derived from an EMBL/GenBank/DDBJ whole genome shotgun (WGS) entry which is preliminary data.</text>
</comment>
<dbReference type="AlphaFoldDB" id="A0A2T4TYJ1"/>
<dbReference type="GO" id="GO:0003723">
    <property type="term" value="F:RNA binding"/>
    <property type="evidence" value="ECO:0007669"/>
    <property type="project" value="InterPro"/>
</dbReference>
<keyword evidence="2" id="KW-1185">Reference proteome</keyword>
<evidence type="ECO:0008006" key="3">
    <source>
        <dbReference type="Google" id="ProtNLM"/>
    </source>
</evidence>
<accession>A0A2T4TYJ1</accession>
<dbReference type="Proteomes" id="UP000241436">
    <property type="component" value="Unassembled WGS sequence"/>
</dbReference>
<proteinExistence type="predicted"/>
<gene>
    <name evidence="1" type="ORF">CLG94_05720</name>
</gene>
<evidence type="ECO:0000313" key="2">
    <source>
        <dbReference type="Proteomes" id="UP000241436"/>
    </source>
</evidence>
<evidence type="ECO:0000313" key="1">
    <source>
        <dbReference type="EMBL" id="PTL36158.1"/>
    </source>
</evidence>
<dbReference type="GO" id="GO:0004519">
    <property type="term" value="F:endonuclease activity"/>
    <property type="evidence" value="ECO:0007669"/>
    <property type="project" value="InterPro"/>
</dbReference>
<organism evidence="1 2">
    <name type="scientific">Candidatus Methylomirabilis limnetica</name>
    <dbReference type="NCBI Taxonomy" id="2033718"/>
    <lineage>
        <taxon>Bacteria</taxon>
        <taxon>Candidatus Methylomirabilota</taxon>
        <taxon>Candidatus Methylomirabilia</taxon>
        <taxon>Candidatus Methylomirabilales</taxon>
        <taxon>Candidatus Methylomirabilaceae</taxon>
        <taxon>Candidatus Methylomirabilis</taxon>
    </lineage>
</organism>
<dbReference type="EMBL" id="NVQC01000017">
    <property type="protein sequence ID" value="PTL36158.1"/>
    <property type="molecule type" value="Genomic_DNA"/>
</dbReference>
<dbReference type="Pfam" id="PF09907">
    <property type="entry name" value="HigB_toxin"/>
    <property type="match status" value="1"/>
</dbReference>